<name>A0A1J1DYS5_9FLAO</name>
<dbReference type="AlphaFoldDB" id="A0A1J1DYS5"/>
<dbReference type="KEGG" id="ise:JBKA6_1061"/>
<proteinExistence type="predicted"/>
<protein>
    <recommendedName>
        <fullName evidence="3">Transposase</fullName>
    </recommendedName>
</protein>
<evidence type="ECO:0008006" key="3">
    <source>
        <dbReference type="Google" id="ProtNLM"/>
    </source>
</evidence>
<organism evidence="1 2">
    <name type="scientific">Ichthyobacterium seriolicida</name>
    <dbReference type="NCBI Taxonomy" id="242600"/>
    <lineage>
        <taxon>Bacteria</taxon>
        <taxon>Pseudomonadati</taxon>
        <taxon>Bacteroidota</taxon>
        <taxon>Flavobacteriia</taxon>
        <taxon>Flavobacteriales</taxon>
        <taxon>Ichthyobacteriaceae</taxon>
        <taxon>Ichthyobacterium</taxon>
    </lineage>
</organism>
<dbReference type="EMBL" id="AP014564">
    <property type="protein sequence ID" value="BAV95074.1"/>
    <property type="molecule type" value="Genomic_DNA"/>
</dbReference>
<sequence>MEIIIRSDSGFGYAPFYQLVDDFDLLYVTGIASNEVLKRKVSRSKNAVKKCI</sequence>
<evidence type="ECO:0000313" key="2">
    <source>
        <dbReference type="Proteomes" id="UP000243197"/>
    </source>
</evidence>
<keyword evidence="2" id="KW-1185">Reference proteome</keyword>
<dbReference type="Proteomes" id="UP000243197">
    <property type="component" value="Chromosome"/>
</dbReference>
<gene>
    <name evidence="1" type="ORF">JBKA6_1061</name>
</gene>
<evidence type="ECO:0000313" key="1">
    <source>
        <dbReference type="EMBL" id="BAV95074.1"/>
    </source>
</evidence>
<accession>A0A1J1DYS5</accession>
<reference evidence="1 2" key="1">
    <citation type="submission" date="2014-03" db="EMBL/GenBank/DDBJ databases">
        <title>complete genome sequence of Flavobacteriaceae bacterium JBKA-6.</title>
        <authorList>
            <person name="Takano T."/>
            <person name="Nakamura Y."/>
            <person name="Takuma S."/>
            <person name="Yasuike M."/>
            <person name="Matsuyama T."/>
            <person name="Sakai T."/>
            <person name="Fujiwara A."/>
            <person name="Kimoto K."/>
            <person name="Fukuda Y."/>
            <person name="Kondo H."/>
            <person name="Hirono I."/>
            <person name="Nakayasu C."/>
        </authorList>
    </citation>
    <scope>NUCLEOTIDE SEQUENCE [LARGE SCALE GENOMIC DNA]</scope>
    <source>
        <strain evidence="1 2">JBKA-6</strain>
    </source>
</reference>